<evidence type="ECO:0000259" key="5">
    <source>
        <dbReference type="Pfam" id="PF00884"/>
    </source>
</evidence>
<proteinExistence type="inferred from homology"/>
<feature type="signal peptide" evidence="4">
    <location>
        <begin position="1"/>
        <end position="21"/>
    </location>
</feature>
<protein>
    <submittedName>
        <fullName evidence="6">Sulfatase-like hydrolase/transferase</fullName>
    </submittedName>
</protein>
<accession>A0A8J7MBR9</accession>
<dbReference type="InterPro" id="IPR050738">
    <property type="entry name" value="Sulfatase"/>
</dbReference>
<dbReference type="Proteomes" id="UP000624703">
    <property type="component" value="Unassembled WGS sequence"/>
</dbReference>
<comment type="caution">
    <text evidence="6">The sequence shown here is derived from an EMBL/GenBank/DDBJ whole genome shotgun (WGS) entry which is preliminary data.</text>
</comment>
<dbReference type="AlphaFoldDB" id="A0A8J7MBR9"/>
<dbReference type="EMBL" id="JAENIM010000008">
    <property type="protein sequence ID" value="MBK1789673.1"/>
    <property type="molecule type" value="Genomic_DNA"/>
</dbReference>
<gene>
    <name evidence="6" type="ORF">JIN82_00745</name>
</gene>
<dbReference type="RefSeq" id="WP_200309715.1">
    <property type="nucleotide sequence ID" value="NZ_JAENIM010000008.1"/>
</dbReference>
<evidence type="ECO:0000256" key="2">
    <source>
        <dbReference type="ARBA" id="ARBA00022801"/>
    </source>
</evidence>
<evidence type="ECO:0000313" key="6">
    <source>
        <dbReference type="EMBL" id="MBK1789673.1"/>
    </source>
</evidence>
<dbReference type="Pfam" id="PF00884">
    <property type="entry name" value="Sulfatase"/>
    <property type="match status" value="1"/>
</dbReference>
<dbReference type="Gene3D" id="3.40.720.10">
    <property type="entry name" value="Alkaline Phosphatase, subunit A"/>
    <property type="match status" value="1"/>
</dbReference>
<feature type="domain" description="Sulfatase N-terminal" evidence="5">
    <location>
        <begin position="26"/>
        <end position="333"/>
    </location>
</feature>
<keyword evidence="2 6" id="KW-0378">Hydrolase</keyword>
<keyword evidence="7" id="KW-1185">Reference proteome</keyword>
<comment type="similarity">
    <text evidence="1">Belongs to the sulfatase family.</text>
</comment>
<feature type="compositionally biased region" description="Basic and acidic residues" evidence="3">
    <location>
        <begin position="450"/>
        <end position="459"/>
    </location>
</feature>
<evidence type="ECO:0000256" key="3">
    <source>
        <dbReference type="SAM" id="MobiDB-lite"/>
    </source>
</evidence>
<dbReference type="SUPFAM" id="SSF53649">
    <property type="entry name" value="Alkaline phosphatase-like"/>
    <property type="match status" value="1"/>
</dbReference>
<dbReference type="PANTHER" id="PTHR42693:SF53">
    <property type="entry name" value="ENDO-4-O-SULFATASE"/>
    <property type="match status" value="1"/>
</dbReference>
<feature type="region of interest" description="Disordered" evidence="3">
    <location>
        <begin position="450"/>
        <end position="481"/>
    </location>
</feature>
<feature type="chain" id="PRO_5035325613" evidence="4">
    <location>
        <begin position="22"/>
        <end position="481"/>
    </location>
</feature>
<name>A0A8J7MBR9_9BACT</name>
<sequence>MKLKKKLITLACGLLTMVAHGENQRPNVLLLFADDMRADTINNPEVLTPTLDKLVSGGFVIESLHNFGGNTGAVCIPARNMLMTGKSWMRFDAGPRDKGLGATLPKAFKAAGYQTWYREKSGKSNLPHIQKQFDEYADIHMVSELRTGYACRNVANEAIEYIETGRDKAKPFFMYIGLPAPHDPRFNAPEFIELYKDRKVSLPDDFLPMYPWNPSDKAVYVRAEHHTAWPRDPEVMRGHIRDYYTLITNMDYDLGRIIKSLEEQGIRDNTIILFSADQGLAVGSQGMMAKQMTHSSFQHVPCIFNAPGLEKGSSKSLGYTLDLFPTLCELAGIDAPENIDGKSLVPVLRGEKEMVRDRLFFAMYNNQRSLHKGDWKLIQYAEINKTLLFNKAKDPYETENLADNPEFASTVTAMMEELRAEQGNWGDEAPLTVDNPRDPVFVVNKKNADKAAKYPREKVGGLAPEWKPGNEVDLSGPEYRQ</sequence>
<evidence type="ECO:0000313" key="7">
    <source>
        <dbReference type="Proteomes" id="UP000624703"/>
    </source>
</evidence>
<reference evidence="6" key="1">
    <citation type="submission" date="2021-01" db="EMBL/GenBank/DDBJ databases">
        <title>Modified the classification status of verrucomicrobia.</title>
        <authorList>
            <person name="Feng X."/>
        </authorList>
    </citation>
    <scope>NUCLEOTIDE SEQUENCE</scope>
    <source>
        <strain evidence="6">_KCTC 22039</strain>
    </source>
</reference>
<evidence type="ECO:0000256" key="1">
    <source>
        <dbReference type="ARBA" id="ARBA00008779"/>
    </source>
</evidence>
<dbReference type="GO" id="GO:0004065">
    <property type="term" value="F:arylsulfatase activity"/>
    <property type="evidence" value="ECO:0007669"/>
    <property type="project" value="TreeGrafter"/>
</dbReference>
<keyword evidence="4" id="KW-0732">Signal</keyword>
<dbReference type="InterPro" id="IPR017850">
    <property type="entry name" value="Alkaline_phosphatase_core_sf"/>
</dbReference>
<organism evidence="6 7">
    <name type="scientific">Persicirhabdus sediminis</name>
    <dbReference type="NCBI Taxonomy" id="454144"/>
    <lineage>
        <taxon>Bacteria</taxon>
        <taxon>Pseudomonadati</taxon>
        <taxon>Verrucomicrobiota</taxon>
        <taxon>Verrucomicrobiia</taxon>
        <taxon>Verrucomicrobiales</taxon>
        <taxon>Verrucomicrobiaceae</taxon>
        <taxon>Persicirhabdus</taxon>
    </lineage>
</organism>
<dbReference type="InterPro" id="IPR000917">
    <property type="entry name" value="Sulfatase_N"/>
</dbReference>
<dbReference type="PANTHER" id="PTHR42693">
    <property type="entry name" value="ARYLSULFATASE FAMILY MEMBER"/>
    <property type="match status" value="1"/>
</dbReference>
<evidence type="ECO:0000256" key="4">
    <source>
        <dbReference type="SAM" id="SignalP"/>
    </source>
</evidence>